<feature type="chain" id="PRO_5020373686" evidence="2">
    <location>
        <begin position="20"/>
        <end position="269"/>
    </location>
</feature>
<dbReference type="RefSeq" id="WP_129874945.1">
    <property type="nucleotide sequence ID" value="NZ_SEWG01000001.1"/>
</dbReference>
<dbReference type="InterPro" id="IPR011990">
    <property type="entry name" value="TPR-like_helical_dom_sf"/>
</dbReference>
<dbReference type="EMBL" id="SEWG01000001">
    <property type="protein sequence ID" value="RYU92217.1"/>
    <property type="molecule type" value="Genomic_DNA"/>
</dbReference>
<protein>
    <submittedName>
        <fullName evidence="3">Uncharacterized protein</fullName>
    </submittedName>
</protein>
<name>A0A4Q5LRY2_9SPHI</name>
<proteinExistence type="predicted"/>
<dbReference type="PROSITE" id="PS50005">
    <property type="entry name" value="TPR"/>
    <property type="match status" value="1"/>
</dbReference>
<dbReference type="SUPFAM" id="SSF48452">
    <property type="entry name" value="TPR-like"/>
    <property type="match status" value="1"/>
</dbReference>
<evidence type="ECO:0000256" key="2">
    <source>
        <dbReference type="SAM" id="SignalP"/>
    </source>
</evidence>
<dbReference type="SMART" id="SM00028">
    <property type="entry name" value="TPR"/>
    <property type="match status" value="2"/>
</dbReference>
<feature type="signal peptide" evidence="2">
    <location>
        <begin position="1"/>
        <end position="19"/>
    </location>
</feature>
<sequence length="269" mass="30827">MLKRILLLNILLLVVIANAFCQNPPQEFFKGLDMMEVDKPAAKAYFLEAANKDPAFFGTYHFLGVIATNMHQPDSAIFYYKKAIELNKGNAKLAAMTYLRLINEYVYSKDFKNAFDTGWNAYKLYPEDRMIATALKDACLWSVYIKYDNLDPNYLSADIKDEYVVTSIDQEYLILRKLRVNDNTLSVSAQSLANKKGASYDILKCFVQGTKDQKEIMFKINWDMAKYFGGKPADTQKIDASKPIYERIGAIMLKDDKADLKTEIEKLMN</sequence>
<gene>
    <name evidence="3" type="ORF">EWM62_01930</name>
</gene>
<accession>A0A4Q5LRY2</accession>
<organism evidence="3 4">
    <name type="scientific">Mucilaginibacter terrigena</name>
    <dbReference type="NCBI Taxonomy" id="2492395"/>
    <lineage>
        <taxon>Bacteria</taxon>
        <taxon>Pseudomonadati</taxon>
        <taxon>Bacteroidota</taxon>
        <taxon>Sphingobacteriia</taxon>
        <taxon>Sphingobacteriales</taxon>
        <taxon>Sphingobacteriaceae</taxon>
        <taxon>Mucilaginibacter</taxon>
    </lineage>
</organism>
<dbReference type="Gene3D" id="1.25.40.10">
    <property type="entry name" value="Tetratricopeptide repeat domain"/>
    <property type="match status" value="1"/>
</dbReference>
<keyword evidence="1" id="KW-0802">TPR repeat</keyword>
<dbReference type="AlphaFoldDB" id="A0A4Q5LRY2"/>
<evidence type="ECO:0000313" key="4">
    <source>
        <dbReference type="Proteomes" id="UP000293331"/>
    </source>
</evidence>
<dbReference type="Proteomes" id="UP000293331">
    <property type="component" value="Unassembled WGS sequence"/>
</dbReference>
<feature type="repeat" description="TPR" evidence="1">
    <location>
        <begin position="57"/>
        <end position="90"/>
    </location>
</feature>
<dbReference type="OrthoDB" id="6190788at2"/>
<reference evidence="3 4" key="1">
    <citation type="submission" date="2019-02" db="EMBL/GenBank/DDBJ databases">
        <title>Bacterial novel species Mucilaginibacter sp. 17JY9-4 isolated from soil.</title>
        <authorList>
            <person name="Jung H.-Y."/>
        </authorList>
    </citation>
    <scope>NUCLEOTIDE SEQUENCE [LARGE SCALE GENOMIC DNA]</scope>
    <source>
        <strain evidence="3 4">17JY9-4</strain>
    </source>
</reference>
<keyword evidence="2" id="KW-0732">Signal</keyword>
<dbReference type="InterPro" id="IPR019734">
    <property type="entry name" value="TPR_rpt"/>
</dbReference>
<comment type="caution">
    <text evidence="3">The sequence shown here is derived from an EMBL/GenBank/DDBJ whole genome shotgun (WGS) entry which is preliminary data.</text>
</comment>
<keyword evidence="4" id="KW-1185">Reference proteome</keyword>
<evidence type="ECO:0000256" key="1">
    <source>
        <dbReference type="PROSITE-ProRule" id="PRU00339"/>
    </source>
</evidence>
<evidence type="ECO:0000313" key="3">
    <source>
        <dbReference type="EMBL" id="RYU92217.1"/>
    </source>
</evidence>